<evidence type="ECO:0008006" key="9">
    <source>
        <dbReference type="Google" id="ProtNLM"/>
    </source>
</evidence>
<dbReference type="eggNOG" id="KOG1386">
    <property type="taxonomic scope" value="Eukaryota"/>
</dbReference>
<name>W1NGZ8_AMBTC</name>
<dbReference type="PANTHER" id="PTHR11782:SF3">
    <property type="entry name" value="APYRASE 6-RELATED"/>
    <property type="match status" value="1"/>
</dbReference>
<accession>W1NGZ8</accession>
<comment type="similarity">
    <text evidence="1 5">Belongs to the GDA1/CD39 NTPase family.</text>
</comment>
<dbReference type="GO" id="GO:0009134">
    <property type="term" value="P:nucleoside diphosphate catabolic process"/>
    <property type="evidence" value="ECO:0000318"/>
    <property type="project" value="GO_Central"/>
</dbReference>
<feature type="transmembrane region" description="Helical" evidence="6">
    <location>
        <begin position="42"/>
        <end position="61"/>
    </location>
</feature>
<dbReference type="HOGENOM" id="CLU_010246_5_1_1"/>
<dbReference type="GO" id="GO:0005524">
    <property type="term" value="F:ATP binding"/>
    <property type="evidence" value="ECO:0007669"/>
    <property type="project" value="UniProtKB-KW"/>
</dbReference>
<evidence type="ECO:0000256" key="5">
    <source>
        <dbReference type="RuleBase" id="RU003833"/>
    </source>
</evidence>
<evidence type="ECO:0000256" key="4">
    <source>
        <dbReference type="PIRSR" id="PIRSR600407-2"/>
    </source>
</evidence>
<dbReference type="OMA" id="ENPFHRH"/>
<reference evidence="8" key="1">
    <citation type="journal article" date="2013" name="Science">
        <title>The Amborella genome and the evolution of flowering plants.</title>
        <authorList>
            <consortium name="Amborella Genome Project"/>
        </authorList>
    </citation>
    <scope>NUCLEOTIDE SEQUENCE [LARGE SCALE GENOMIC DNA]</scope>
</reference>
<gene>
    <name evidence="7" type="ORF">AMTR_s00010p00262060</name>
</gene>
<dbReference type="Proteomes" id="UP000017836">
    <property type="component" value="Unassembled WGS sequence"/>
</dbReference>
<feature type="active site" description="Proton acceptor" evidence="3">
    <location>
        <position position="201"/>
    </location>
</feature>
<evidence type="ECO:0000256" key="1">
    <source>
        <dbReference type="ARBA" id="ARBA00009283"/>
    </source>
</evidence>
<evidence type="ECO:0000256" key="6">
    <source>
        <dbReference type="SAM" id="Phobius"/>
    </source>
</evidence>
<organism evidence="7 8">
    <name type="scientific">Amborella trichopoda</name>
    <dbReference type="NCBI Taxonomy" id="13333"/>
    <lineage>
        <taxon>Eukaryota</taxon>
        <taxon>Viridiplantae</taxon>
        <taxon>Streptophyta</taxon>
        <taxon>Embryophyta</taxon>
        <taxon>Tracheophyta</taxon>
        <taxon>Spermatophyta</taxon>
        <taxon>Magnoliopsida</taxon>
        <taxon>Amborellales</taxon>
        <taxon>Amborellaceae</taxon>
        <taxon>Amborella</taxon>
    </lineage>
</organism>
<proteinExistence type="inferred from homology"/>
<keyword evidence="4" id="KW-0067">ATP-binding</keyword>
<evidence type="ECO:0000256" key="3">
    <source>
        <dbReference type="PIRSR" id="PIRSR600407-1"/>
    </source>
</evidence>
<feature type="binding site" evidence="4">
    <location>
        <begin position="231"/>
        <end position="235"/>
    </location>
    <ligand>
        <name>ATP</name>
        <dbReference type="ChEBI" id="CHEBI:30616"/>
    </ligand>
</feature>
<dbReference type="GO" id="GO:0016020">
    <property type="term" value="C:membrane"/>
    <property type="evidence" value="ECO:0000318"/>
    <property type="project" value="GO_Central"/>
</dbReference>
<dbReference type="Gene3D" id="3.30.420.40">
    <property type="match status" value="1"/>
</dbReference>
<dbReference type="PANTHER" id="PTHR11782">
    <property type="entry name" value="ADENOSINE/GUANOSINE DIPHOSPHATASE"/>
    <property type="match status" value="1"/>
</dbReference>
<keyword evidence="8" id="KW-1185">Reference proteome</keyword>
<dbReference type="InterPro" id="IPR000407">
    <property type="entry name" value="GDA1_CD39_NTPase"/>
</dbReference>
<protein>
    <recommendedName>
        <fullName evidence="9">Apyrase 6</fullName>
    </recommendedName>
</protein>
<dbReference type="PROSITE" id="PS01238">
    <property type="entry name" value="GDA1_CD39_NTPASE"/>
    <property type="match status" value="1"/>
</dbReference>
<dbReference type="EMBL" id="KI397513">
    <property type="protein sequence ID" value="ERM94484.1"/>
    <property type="molecule type" value="Genomic_DNA"/>
</dbReference>
<evidence type="ECO:0000313" key="8">
    <source>
        <dbReference type="Proteomes" id="UP000017836"/>
    </source>
</evidence>
<feature type="transmembrane region" description="Helical" evidence="6">
    <location>
        <begin position="495"/>
        <end position="514"/>
    </location>
</feature>
<keyword evidence="6" id="KW-0472">Membrane</keyword>
<dbReference type="GO" id="GO:0017110">
    <property type="term" value="F:nucleoside diphosphate phosphatase activity"/>
    <property type="evidence" value="ECO:0000318"/>
    <property type="project" value="GO_Central"/>
</dbReference>
<dbReference type="AlphaFoldDB" id="W1NGZ8"/>
<keyword evidence="6" id="KW-1133">Transmembrane helix</keyword>
<evidence type="ECO:0000256" key="2">
    <source>
        <dbReference type="ARBA" id="ARBA00022801"/>
    </source>
</evidence>
<dbReference type="Gene3D" id="3.30.420.150">
    <property type="entry name" value="Exopolyphosphatase. Domain 2"/>
    <property type="match status" value="1"/>
</dbReference>
<dbReference type="STRING" id="13333.W1NGZ8"/>
<keyword evidence="6" id="KW-0812">Transmembrane</keyword>
<evidence type="ECO:0000313" key="7">
    <source>
        <dbReference type="EMBL" id="ERM94484.1"/>
    </source>
</evidence>
<keyword evidence="4" id="KW-0547">Nucleotide-binding</keyword>
<dbReference type="Gramene" id="ERM94484">
    <property type="protein sequence ID" value="ERM94484"/>
    <property type="gene ID" value="AMTR_s00010p00262060"/>
</dbReference>
<keyword evidence="2 5" id="KW-0378">Hydrolase</keyword>
<dbReference type="Pfam" id="PF01150">
    <property type="entry name" value="GDA1_CD39"/>
    <property type="match status" value="1"/>
</dbReference>
<sequence>MDSPKLQTLRPNQSQLPPRLHLLSRLSSTNLKQANQTRGNPLLFIAVSATFALFFYLIALAKGFNFNLGFHQAKRFGIVIDGGSTGTRIHVFEFSSKGGVPFFNFEGQGLSSMKINPGLSAFEKDPEGAGDSLMDLLEFAKTRVPNDQWGDTEIRLMATAGLRILSPNSQQLILESCRNVLRMSGFRFQDEWASVITGSDEGLYAWVAANYALDTLGGDPLETSGIIELGGASAQVTFVPREPPPHEFSRTIRYRGVTYNLYSHSLLHFGQNVAYDSLQTLLISRGLKSASSSVRQRKLIDPCTPTGYHHDLDMLKMSIVVPYANNGSLPSVHAVGNFTECRSAALMLLQKGKEECLYHHCNIGSAFIPELRGKFLATENFFYTSKFFGLDPKASLSDLVKAGKHFCEEESWSNLKKRNRGLNEDELLKYCFSSAYIVALLHDSLGISMYDKRIDFVNQIQNISLDWALGAFILHASSNTELAHPNHQTSGDENLTFLALILVSALIVVAAWYISRWRKPQLKTIYDLENGRYIVTRVSR</sequence>